<dbReference type="InterPro" id="IPR002347">
    <property type="entry name" value="SDR_fam"/>
</dbReference>
<evidence type="ECO:0000256" key="1">
    <source>
        <dbReference type="ARBA" id="ARBA00006484"/>
    </source>
</evidence>
<dbReference type="PROSITE" id="PS00061">
    <property type="entry name" value="ADH_SHORT"/>
    <property type="match status" value="1"/>
</dbReference>
<feature type="domain" description="Ketoreductase" evidence="6">
    <location>
        <begin position="8"/>
        <end position="192"/>
    </location>
</feature>
<dbReference type="SMART" id="SM00822">
    <property type="entry name" value="PKS_KR"/>
    <property type="match status" value="1"/>
</dbReference>
<dbReference type="PRINTS" id="PR00081">
    <property type="entry name" value="GDHRDH"/>
</dbReference>
<dbReference type="EC" id="1.1.1.175" evidence="3"/>
<proteinExistence type="inferred from homology"/>
<reference evidence="7" key="1">
    <citation type="submission" date="2021-04" db="EMBL/GenBank/DDBJ databases">
        <title>Draft genome assembly of strain Phenylobacterium sp. 20VBR1 using MiniION and Illumina platforms.</title>
        <authorList>
            <person name="Thomas F.A."/>
            <person name="Krishnan K.P."/>
            <person name="Sinha R.K."/>
        </authorList>
    </citation>
    <scope>NUCLEOTIDE SEQUENCE</scope>
    <source>
        <strain evidence="7">20VBR1</strain>
    </source>
</reference>
<dbReference type="PANTHER" id="PTHR42760:SF133">
    <property type="entry name" value="3-OXOACYL-[ACYL-CARRIER-PROTEIN] REDUCTASE"/>
    <property type="match status" value="1"/>
</dbReference>
<dbReference type="Proteomes" id="UP000622580">
    <property type="component" value="Unassembled WGS sequence"/>
</dbReference>
<comment type="caution">
    <text evidence="7">The sequence shown here is derived from an EMBL/GenBank/DDBJ whole genome shotgun (WGS) entry which is preliminary data.</text>
</comment>
<dbReference type="InterPro" id="IPR020904">
    <property type="entry name" value="Sc_DH/Rdtase_CS"/>
</dbReference>
<gene>
    <name evidence="7" type="ORF">JKL49_11610</name>
</gene>
<comment type="similarity">
    <text evidence="1 5">Belongs to the short-chain dehydrogenases/reductases (SDR) family.</text>
</comment>
<dbReference type="EMBL" id="JAGSGD010000001">
    <property type="protein sequence ID" value="MBR7620035.1"/>
    <property type="molecule type" value="Genomic_DNA"/>
</dbReference>
<dbReference type="InterPro" id="IPR036291">
    <property type="entry name" value="NAD(P)-bd_dom_sf"/>
</dbReference>
<dbReference type="InterPro" id="IPR057326">
    <property type="entry name" value="KR_dom"/>
</dbReference>
<dbReference type="RefSeq" id="WP_215340766.1">
    <property type="nucleotide sequence ID" value="NZ_JAGSGD010000001.1"/>
</dbReference>
<dbReference type="GO" id="GO:0048038">
    <property type="term" value="F:quinone binding"/>
    <property type="evidence" value="ECO:0007669"/>
    <property type="project" value="TreeGrafter"/>
</dbReference>
<dbReference type="PANTHER" id="PTHR42760">
    <property type="entry name" value="SHORT-CHAIN DEHYDROGENASES/REDUCTASES FAMILY MEMBER"/>
    <property type="match status" value="1"/>
</dbReference>
<evidence type="ECO:0000256" key="5">
    <source>
        <dbReference type="RuleBase" id="RU000363"/>
    </source>
</evidence>
<dbReference type="Pfam" id="PF00106">
    <property type="entry name" value="adh_short"/>
    <property type="match status" value="1"/>
</dbReference>
<keyword evidence="8" id="KW-1185">Reference proteome</keyword>
<dbReference type="Gene3D" id="3.40.50.720">
    <property type="entry name" value="NAD(P)-binding Rossmann-like Domain"/>
    <property type="match status" value="1"/>
</dbReference>
<evidence type="ECO:0000256" key="3">
    <source>
        <dbReference type="ARBA" id="ARBA00066641"/>
    </source>
</evidence>
<evidence type="ECO:0000313" key="8">
    <source>
        <dbReference type="Proteomes" id="UP000622580"/>
    </source>
</evidence>
<accession>A0A941D0G5</accession>
<keyword evidence="2" id="KW-0560">Oxidoreductase</keyword>
<dbReference type="AlphaFoldDB" id="A0A941D0G5"/>
<dbReference type="PRINTS" id="PR00080">
    <property type="entry name" value="SDRFAMILY"/>
</dbReference>
<dbReference type="FunFam" id="3.40.50.720:FF:000084">
    <property type="entry name" value="Short-chain dehydrogenase reductase"/>
    <property type="match status" value="1"/>
</dbReference>
<dbReference type="SUPFAM" id="SSF51735">
    <property type="entry name" value="NAD(P)-binding Rossmann-fold domains"/>
    <property type="match status" value="1"/>
</dbReference>
<organism evidence="7 8">
    <name type="scientific">Phenylobacterium glaciei</name>
    <dbReference type="NCBI Taxonomy" id="2803784"/>
    <lineage>
        <taxon>Bacteria</taxon>
        <taxon>Pseudomonadati</taxon>
        <taxon>Pseudomonadota</taxon>
        <taxon>Alphaproteobacteria</taxon>
        <taxon>Caulobacterales</taxon>
        <taxon>Caulobacteraceae</taxon>
        <taxon>Phenylobacterium</taxon>
    </lineage>
</organism>
<protein>
    <recommendedName>
        <fullName evidence="4">D-xylose 1-dehydrogenase</fullName>
        <ecNumber evidence="3">1.1.1.175</ecNumber>
    </recommendedName>
</protein>
<name>A0A941D0G5_9CAUL</name>
<sequence>MDKPLSGQTAIITGASGGLGTHFAKLLAGAGAAVALTARRLDMVEALAGEIAASGGRAMAMRLDVADAASIAPAFAEIEAGLGPVSILVNNAGVGGEGLALDLSIEDWDRTFDVNVRGVFFSAQAAARLMFANGAADGGKARIVNIASIASHTVLPGLAAYNASKASVAMLTKSLAREWSRRGIAVNALAPGYIETDINSFWWGTEGGQKQLKGFPRRRLMDATDLDAAFMMLCGPAARAIAGTLITIDDGQSLPGGG</sequence>
<evidence type="ECO:0000256" key="4">
    <source>
        <dbReference type="ARBA" id="ARBA00069939"/>
    </source>
</evidence>
<evidence type="ECO:0000256" key="2">
    <source>
        <dbReference type="ARBA" id="ARBA00023002"/>
    </source>
</evidence>
<dbReference type="GO" id="GO:0047838">
    <property type="term" value="F:D-xylose 1-dehydrogenase (NAD+) activity"/>
    <property type="evidence" value="ECO:0007669"/>
    <property type="project" value="UniProtKB-EC"/>
</dbReference>
<dbReference type="GO" id="GO:0006633">
    <property type="term" value="P:fatty acid biosynthetic process"/>
    <property type="evidence" value="ECO:0007669"/>
    <property type="project" value="TreeGrafter"/>
</dbReference>
<dbReference type="CDD" id="cd05233">
    <property type="entry name" value="SDR_c"/>
    <property type="match status" value="1"/>
</dbReference>
<evidence type="ECO:0000313" key="7">
    <source>
        <dbReference type="EMBL" id="MBR7620035.1"/>
    </source>
</evidence>
<evidence type="ECO:0000259" key="6">
    <source>
        <dbReference type="SMART" id="SM00822"/>
    </source>
</evidence>